<organism evidence="1 2">
    <name type="scientific">Phytophthora lilii</name>
    <dbReference type="NCBI Taxonomy" id="2077276"/>
    <lineage>
        <taxon>Eukaryota</taxon>
        <taxon>Sar</taxon>
        <taxon>Stramenopiles</taxon>
        <taxon>Oomycota</taxon>
        <taxon>Peronosporomycetes</taxon>
        <taxon>Peronosporales</taxon>
        <taxon>Peronosporaceae</taxon>
        <taxon>Phytophthora</taxon>
    </lineage>
</organism>
<gene>
    <name evidence="1" type="ORF">Plil01_001288900</name>
</gene>
<comment type="caution">
    <text evidence="1">The sequence shown here is derived from an EMBL/GenBank/DDBJ whole genome shotgun (WGS) entry which is preliminary data.</text>
</comment>
<keyword evidence="2" id="KW-1185">Reference proteome</keyword>
<dbReference type="AlphaFoldDB" id="A0A9W6WWC6"/>
<protein>
    <submittedName>
        <fullName evidence="1">Unnamed protein product</fullName>
    </submittedName>
</protein>
<name>A0A9W6WWC6_9STRA</name>
<evidence type="ECO:0000313" key="1">
    <source>
        <dbReference type="EMBL" id="GMF30237.1"/>
    </source>
</evidence>
<accession>A0A9W6WWC6</accession>
<reference evidence="1" key="1">
    <citation type="submission" date="2023-04" db="EMBL/GenBank/DDBJ databases">
        <title>Phytophthora lilii NBRC 32176.</title>
        <authorList>
            <person name="Ichikawa N."/>
            <person name="Sato H."/>
            <person name="Tonouchi N."/>
        </authorList>
    </citation>
    <scope>NUCLEOTIDE SEQUENCE</scope>
    <source>
        <strain evidence="1">NBRC 32176</strain>
    </source>
</reference>
<dbReference type="Proteomes" id="UP001165083">
    <property type="component" value="Unassembled WGS sequence"/>
</dbReference>
<dbReference type="EMBL" id="BSXW01000823">
    <property type="protein sequence ID" value="GMF30237.1"/>
    <property type="molecule type" value="Genomic_DNA"/>
</dbReference>
<dbReference type="OrthoDB" id="121634at2759"/>
<proteinExistence type="predicted"/>
<sequence>MITAITIHAILIFLTIAIIGNRFQAVKENHDFAKIAQCTNMALLLFDKLLVEVLMKLSAIAARKQQPQQEQLISESSQPALSPRCPVSMPQLPTVDTQEVGHTVSPHQTGLDVGISPADIESAQLDHATTHHLGESESYMPNFSSTPSIFESLFREPGIGARSIAFYEDLTALQHMTVEVRRRFALFIDIDDLEMIHSMCEQMTSNIKQRQTKAQVSSHSALATHLLEIRNVLSRHPGQFTYTWYCLSRSSSDGLLEESILLPFSKTAQPPSVDYAKIKLQVGSPVKQAQERAVAMATEDEVDDSMIAIEPLDNHSEMLHFTT</sequence>
<evidence type="ECO:0000313" key="2">
    <source>
        <dbReference type="Proteomes" id="UP001165083"/>
    </source>
</evidence>